<accession>A0A903TLS4</accession>
<evidence type="ECO:0000256" key="1">
    <source>
        <dbReference type="SAM" id="MobiDB-lite"/>
    </source>
</evidence>
<feature type="compositionally biased region" description="Low complexity" evidence="1">
    <location>
        <begin position="154"/>
        <end position="179"/>
    </location>
</feature>
<protein>
    <submittedName>
        <fullName evidence="2">Uncharacterized protein</fullName>
    </submittedName>
</protein>
<dbReference type="AlphaFoldDB" id="A0A903TLS4"/>
<gene>
    <name evidence="2" type="primary">5564851</name>
</gene>
<sequence>MKISLLIFETHFAPQVVITYHFTNSLEVVCSESSRVVLFCPELANMALNIAVPLTTVGDLMEGFGLLSPISPLSVDCRAVTTTGSHGKKQLVSPVGSESSGVSSLDSDEIKKPSSPPTTPTEEVERPSTSSPLPPSEATEPETTIVTDATEAKSSSCSSTRSSLSSTDSISSSDGSSSDEFAATLTQDDLSEPEPTIPKVVKVEIGGRNVLNLLDNLTSPDHFRLQFAQLPENDNIHFFLDNRSQYHRLGANGHIQEYTMVKCKCCDFRYPVNGTSPTNGGTTASMGQANLATIFQQQTQHQQPQQQQPFQWNSFNNYDSISNKNKVGVNVAVSAFNKTFGGSSNSSQYFRSHIAASLGRDSNRTNNNNNSGGNFLNSTSTYNNHKAYQQGFGSSNNNGSSKFNSQYGNYQFQQQQQQQSQHSQMFSKNQQMRYGSGNSNGSSAYNASPALAAAAAALANYNMPSANSYNGKFNNHHNMLTYYKAMMN</sequence>
<name>A0A903TLS4_AEDAE</name>
<feature type="region of interest" description="Disordered" evidence="1">
    <location>
        <begin position="359"/>
        <end position="441"/>
    </location>
</feature>
<reference evidence="2 3" key="1">
    <citation type="submission" date="2017-06" db="EMBL/GenBank/DDBJ databases">
        <title>Aedes aegypti genome working group (AGWG) sequencing and assembly.</title>
        <authorList>
            <consortium name="Aedes aegypti Genome Working Group (AGWG)"/>
            <person name="Matthews B.J."/>
        </authorList>
    </citation>
    <scope>NUCLEOTIDE SEQUENCE [LARGE SCALE GENOMIC DNA]</scope>
    <source>
        <strain evidence="2 3">LVP_AGWG</strain>
    </source>
</reference>
<proteinExistence type="predicted"/>
<evidence type="ECO:0000313" key="3">
    <source>
        <dbReference type="Proteomes" id="UP000008820"/>
    </source>
</evidence>
<dbReference type="Proteomes" id="UP000008820">
    <property type="component" value="Chromosome 2"/>
</dbReference>
<keyword evidence="3" id="KW-1185">Reference proteome</keyword>
<organism evidence="2 3">
    <name type="scientific">Aedes aegypti</name>
    <name type="common">Yellowfever mosquito</name>
    <name type="synonym">Culex aegypti</name>
    <dbReference type="NCBI Taxonomy" id="7159"/>
    <lineage>
        <taxon>Eukaryota</taxon>
        <taxon>Metazoa</taxon>
        <taxon>Ecdysozoa</taxon>
        <taxon>Arthropoda</taxon>
        <taxon>Hexapoda</taxon>
        <taxon>Insecta</taxon>
        <taxon>Pterygota</taxon>
        <taxon>Neoptera</taxon>
        <taxon>Endopterygota</taxon>
        <taxon>Diptera</taxon>
        <taxon>Nematocera</taxon>
        <taxon>Culicoidea</taxon>
        <taxon>Culicidae</taxon>
        <taxon>Culicinae</taxon>
        <taxon>Aedini</taxon>
        <taxon>Aedes</taxon>
        <taxon>Stegomyia</taxon>
    </lineage>
</organism>
<feature type="region of interest" description="Disordered" evidence="1">
    <location>
        <begin position="86"/>
        <end position="195"/>
    </location>
</feature>
<feature type="compositionally biased region" description="Low complexity" evidence="1">
    <location>
        <begin position="91"/>
        <end position="105"/>
    </location>
</feature>
<feature type="compositionally biased region" description="Low complexity" evidence="1">
    <location>
        <begin position="389"/>
        <end position="424"/>
    </location>
</feature>
<dbReference type="EnsemblMetazoa" id="AAEL000604-RC">
    <property type="protein sequence ID" value="AAEL000604-PC"/>
    <property type="gene ID" value="AAEL000604"/>
</dbReference>
<evidence type="ECO:0000313" key="2">
    <source>
        <dbReference type="EnsemblMetazoa" id="AAEL000604-PC"/>
    </source>
</evidence>
<reference evidence="2" key="2">
    <citation type="submission" date="2022-10" db="UniProtKB">
        <authorList>
            <consortium name="EnsemblMetazoa"/>
        </authorList>
    </citation>
    <scope>IDENTIFICATION</scope>
    <source>
        <strain evidence="2">LVP_AGWG</strain>
    </source>
</reference>
<feature type="compositionally biased region" description="Low complexity" evidence="1">
    <location>
        <begin position="364"/>
        <end position="381"/>
    </location>
</feature>
<dbReference type="OrthoDB" id="6819088at2759"/>